<keyword evidence="1" id="KW-0472">Membrane</keyword>
<dbReference type="InterPro" id="IPR045340">
    <property type="entry name" value="DUF6533"/>
</dbReference>
<feature type="transmembrane region" description="Helical" evidence="1">
    <location>
        <begin position="164"/>
        <end position="186"/>
    </location>
</feature>
<reference evidence="3 4" key="1">
    <citation type="submission" date="2022-09" db="EMBL/GenBank/DDBJ databases">
        <authorList>
            <person name="Palmer J.M."/>
        </authorList>
    </citation>
    <scope>NUCLEOTIDE SEQUENCE [LARGE SCALE GENOMIC DNA]</scope>
    <source>
        <strain evidence="3 4">DSM 7382</strain>
    </source>
</reference>
<dbReference type="Proteomes" id="UP001385951">
    <property type="component" value="Unassembled WGS sequence"/>
</dbReference>
<feature type="transmembrane region" description="Helical" evidence="1">
    <location>
        <begin position="49"/>
        <end position="68"/>
    </location>
</feature>
<organism evidence="3 4">
    <name type="scientific">Cerrena zonata</name>
    <dbReference type="NCBI Taxonomy" id="2478898"/>
    <lineage>
        <taxon>Eukaryota</taxon>
        <taxon>Fungi</taxon>
        <taxon>Dikarya</taxon>
        <taxon>Basidiomycota</taxon>
        <taxon>Agaricomycotina</taxon>
        <taxon>Agaricomycetes</taxon>
        <taxon>Polyporales</taxon>
        <taxon>Cerrenaceae</taxon>
        <taxon>Cerrena</taxon>
    </lineage>
</organism>
<keyword evidence="1" id="KW-0812">Transmembrane</keyword>
<evidence type="ECO:0000313" key="4">
    <source>
        <dbReference type="Proteomes" id="UP001385951"/>
    </source>
</evidence>
<dbReference type="Pfam" id="PF20151">
    <property type="entry name" value="DUF6533"/>
    <property type="match status" value="1"/>
</dbReference>
<proteinExistence type="predicted"/>
<evidence type="ECO:0000259" key="2">
    <source>
        <dbReference type="Pfam" id="PF20151"/>
    </source>
</evidence>
<accession>A0AAW0G6C3</accession>
<evidence type="ECO:0000256" key="1">
    <source>
        <dbReference type="SAM" id="Phobius"/>
    </source>
</evidence>
<comment type="caution">
    <text evidence="3">The sequence shown here is derived from an EMBL/GenBank/DDBJ whole genome shotgun (WGS) entry which is preliminary data.</text>
</comment>
<feature type="transmembrane region" description="Helical" evidence="1">
    <location>
        <begin position="88"/>
        <end position="110"/>
    </location>
</feature>
<feature type="transmembrane region" description="Helical" evidence="1">
    <location>
        <begin position="249"/>
        <end position="267"/>
    </location>
</feature>
<feature type="transmembrane region" description="Helical" evidence="1">
    <location>
        <begin position="218"/>
        <end position="243"/>
    </location>
</feature>
<protein>
    <recommendedName>
        <fullName evidence="2">DUF6533 domain-containing protein</fullName>
    </recommendedName>
</protein>
<keyword evidence="1" id="KW-1133">Transmembrane helix</keyword>
<sequence>MFQENSSAVEGYNNRVLAYVHVAITSAWLWDALISFSTEVETFDKRRQLVLVDVVYWLSRLLTLVLVVCQINTTTVVTTSASRCNRLIHTISATGAIATCLSTFLFLVRVKAVFGHSRRATYIFNTLWFIAVGGVIATVPFAFSGSNDEVTHTCVITRIDKNEIVGSITVAIFDSAVFISISYHVISLQTTARERWTSFFKGTDIGMISQVLLRTGQLYAFPMLILLICLMVIEFSSFIPAALSFQCHGAVYLASATFYNAMACRVFRLLRLLTIPTNSLPSDMNTEMSDLHFRGNSRAGEATSTAAVSDV</sequence>
<keyword evidence="4" id="KW-1185">Reference proteome</keyword>
<feature type="transmembrane region" description="Helical" evidence="1">
    <location>
        <begin position="16"/>
        <end position="37"/>
    </location>
</feature>
<name>A0AAW0G6C3_9APHY</name>
<feature type="transmembrane region" description="Helical" evidence="1">
    <location>
        <begin position="122"/>
        <end position="144"/>
    </location>
</feature>
<dbReference type="EMBL" id="JASBNA010000021">
    <property type="protein sequence ID" value="KAK7685227.1"/>
    <property type="molecule type" value="Genomic_DNA"/>
</dbReference>
<feature type="domain" description="DUF6533" evidence="2">
    <location>
        <begin position="19"/>
        <end position="65"/>
    </location>
</feature>
<gene>
    <name evidence="3" type="ORF">QCA50_011590</name>
</gene>
<dbReference type="AlphaFoldDB" id="A0AAW0G6C3"/>
<evidence type="ECO:0000313" key="3">
    <source>
        <dbReference type="EMBL" id="KAK7685227.1"/>
    </source>
</evidence>